<dbReference type="AlphaFoldDB" id="A0A6S7G127"/>
<name>A0A6S7G127_PARCT</name>
<protein>
    <submittedName>
        <fullName evidence="1">Uncharacterized protein</fullName>
    </submittedName>
</protein>
<dbReference type="OrthoDB" id="5964810at2759"/>
<evidence type="ECO:0000313" key="1">
    <source>
        <dbReference type="EMBL" id="CAB3986534.1"/>
    </source>
</evidence>
<comment type="caution">
    <text evidence="1">The sequence shown here is derived from an EMBL/GenBank/DDBJ whole genome shotgun (WGS) entry which is preliminary data.</text>
</comment>
<sequence length="556" mass="63114">MLFRKKDRNRNTQIIPLVSCNKNISKHVAALAFRGTENEIDLILCRAGLFNYHAEHIRDMTICPHHCAVLGISWTRGSSTRCRVPEILSGHGNGKGSWPKGDRGISKIESCVILRKTGIFVQVGSGICRECREEMKQHVFQEPIPPPSEKELTITMEGRKRKLQENSETETSSREKLNLFLATRDISPDLPFGEKSLKLSSNTKITVPNVIRNLIPEQVVKQYQSYCEESDFVPLSRSTLCRILKVCSVSVRKSLQGLDYISAEGSKAFDDLEDILEKLGDEYGTGHTWAKEQSGKLKVAKRYLKSDYKVHVAPSSRVADHCRAHALSYKKEDTDYFIECDHHHDLQCDRCLLVPSVFDEISTALENAEIPNEEKEEILYLVSQSKNSIEAWKAHLLRTVNQDEARLDTISNLNSNSVLIVLDWAMKFLPRKYRESQSDWFGKRGISWHIAVVTRKVMPSKIDTLTFVHIFRKCSQDSPTVVAIVDDVVRQLKTTMPDGEMVYLRQDNAGCYHSAPTILALQQIAKKYKVQIRLDFSDPQGGKGRAIVKQLLSRTI</sequence>
<organism evidence="1 2">
    <name type="scientific">Paramuricea clavata</name>
    <name type="common">Red gorgonian</name>
    <name type="synonym">Violescent sea-whip</name>
    <dbReference type="NCBI Taxonomy" id="317549"/>
    <lineage>
        <taxon>Eukaryota</taxon>
        <taxon>Metazoa</taxon>
        <taxon>Cnidaria</taxon>
        <taxon>Anthozoa</taxon>
        <taxon>Octocorallia</taxon>
        <taxon>Malacalcyonacea</taxon>
        <taxon>Plexauridae</taxon>
        <taxon>Paramuricea</taxon>
    </lineage>
</organism>
<proteinExistence type="predicted"/>
<evidence type="ECO:0000313" key="2">
    <source>
        <dbReference type="Proteomes" id="UP001152795"/>
    </source>
</evidence>
<gene>
    <name evidence="1" type="ORF">PACLA_8A058089</name>
</gene>
<accession>A0A6S7G127</accession>
<dbReference type="EMBL" id="CACRXK020001030">
    <property type="protein sequence ID" value="CAB3986534.1"/>
    <property type="molecule type" value="Genomic_DNA"/>
</dbReference>
<reference evidence="1" key="1">
    <citation type="submission" date="2020-04" db="EMBL/GenBank/DDBJ databases">
        <authorList>
            <person name="Alioto T."/>
            <person name="Alioto T."/>
            <person name="Gomez Garrido J."/>
        </authorList>
    </citation>
    <scope>NUCLEOTIDE SEQUENCE</scope>
    <source>
        <strain evidence="1">A484AB</strain>
    </source>
</reference>
<keyword evidence="2" id="KW-1185">Reference proteome</keyword>
<dbReference type="Proteomes" id="UP001152795">
    <property type="component" value="Unassembled WGS sequence"/>
</dbReference>